<dbReference type="KEGG" id="ttm:Tthe_1091"/>
<dbReference type="PROSITE" id="PS01047">
    <property type="entry name" value="HMA_1"/>
    <property type="match status" value="1"/>
</dbReference>
<dbReference type="CDD" id="cd00371">
    <property type="entry name" value="HMA"/>
    <property type="match status" value="1"/>
</dbReference>
<dbReference type="PANTHER" id="PTHR46594:SF4">
    <property type="entry name" value="P-TYPE CATION-TRANSPORTING ATPASE"/>
    <property type="match status" value="1"/>
</dbReference>
<accession>D9TNK6</accession>
<dbReference type="GeneID" id="93863936"/>
<dbReference type="GO" id="GO:0046872">
    <property type="term" value="F:metal ion binding"/>
    <property type="evidence" value="ECO:0007669"/>
    <property type="project" value="UniProtKB-KW"/>
</dbReference>
<feature type="domain" description="HMA" evidence="3">
    <location>
        <begin position="3"/>
        <end position="69"/>
    </location>
</feature>
<organism evidence="4 5">
    <name type="scientific">Thermoanaerobacterium thermosaccharolyticum (strain ATCC 7956 / DSM 571 / NCIMB 9385 / NCA 3814 / NCTC 13789 / WDCM 00135 / 2032)</name>
    <name type="common">Clostridium thermosaccharolyticum</name>
    <dbReference type="NCBI Taxonomy" id="580327"/>
    <lineage>
        <taxon>Bacteria</taxon>
        <taxon>Bacillati</taxon>
        <taxon>Bacillota</taxon>
        <taxon>Clostridia</taxon>
        <taxon>Thermoanaerobacterales</taxon>
        <taxon>Thermoanaerobacteraceae</taxon>
        <taxon>Thermoanaerobacterium</taxon>
    </lineage>
</organism>
<gene>
    <name evidence="4" type="ordered locus">Tthe_1091</name>
</gene>
<dbReference type="PROSITE" id="PS50846">
    <property type="entry name" value="HMA_2"/>
    <property type="match status" value="1"/>
</dbReference>
<dbReference type="FunFam" id="3.30.70.100:FF:000001">
    <property type="entry name" value="ATPase copper transporting beta"/>
    <property type="match status" value="1"/>
</dbReference>
<reference evidence="4 5" key="1">
    <citation type="submission" date="2010-08" db="EMBL/GenBank/DDBJ databases">
        <title>Complete sequence of Thermoanaerobacterium thermosaccharolyticum DSM 571.</title>
        <authorList>
            <consortium name="US DOE Joint Genome Institute"/>
            <person name="Lucas S."/>
            <person name="Copeland A."/>
            <person name="Lapidus A."/>
            <person name="Cheng J.-F."/>
            <person name="Bruce D."/>
            <person name="Goodwin L."/>
            <person name="Pitluck S."/>
            <person name="Teshima H."/>
            <person name="Detter J.C."/>
            <person name="Han C."/>
            <person name="Tapia R."/>
            <person name="Land M."/>
            <person name="Hauser L."/>
            <person name="Chang Y.-J."/>
            <person name="Jeffries C."/>
            <person name="Kyrpides N."/>
            <person name="Ivanova N."/>
            <person name="Mikhailova N."/>
            <person name="Hemme C.L."/>
            <person name="Woyke T."/>
        </authorList>
    </citation>
    <scope>NUCLEOTIDE SEQUENCE [LARGE SCALE GENOMIC DNA]</scope>
    <source>
        <strain evidence="5">ATCC 7956 / DSM 571 / NCIMB 9385 / NCA 3814 / NCTC 13789 / WDCM 00135 / 2032</strain>
    </source>
</reference>
<dbReference type="eggNOG" id="COG2608">
    <property type="taxonomic scope" value="Bacteria"/>
</dbReference>
<dbReference type="STRING" id="580327.Tthe_1091"/>
<evidence type="ECO:0000313" key="5">
    <source>
        <dbReference type="Proteomes" id="UP000001626"/>
    </source>
</evidence>
<dbReference type="Gene3D" id="3.30.70.100">
    <property type="match status" value="1"/>
</dbReference>
<proteinExistence type="predicted"/>
<evidence type="ECO:0000313" key="4">
    <source>
        <dbReference type="EMBL" id="ADL68612.1"/>
    </source>
</evidence>
<dbReference type="PANTHER" id="PTHR46594">
    <property type="entry name" value="P-TYPE CATION-TRANSPORTING ATPASE"/>
    <property type="match status" value="1"/>
</dbReference>
<dbReference type="InterPro" id="IPR017969">
    <property type="entry name" value="Heavy-metal-associated_CS"/>
</dbReference>
<evidence type="ECO:0000259" key="3">
    <source>
        <dbReference type="PROSITE" id="PS50846"/>
    </source>
</evidence>
<keyword evidence="2" id="KW-0479">Metal-binding</keyword>
<dbReference type="InterPro" id="IPR036163">
    <property type="entry name" value="HMA_dom_sf"/>
</dbReference>
<evidence type="ECO:0000256" key="2">
    <source>
        <dbReference type="ARBA" id="ARBA00022723"/>
    </source>
</evidence>
<dbReference type="SUPFAM" id="SSF55008">
    <property type="entry name" value="HMA, heavy metal-associated domain"/>
    <property type="match status" value="1"/>
</dbReference>
<dbReference type="AlphaFoldDB" id="D9TNK6"/>
<name>D9TNK6_THETC</name>
<dbReference type="RefSeq" id="WP_013297580.1">
    <property type="nucleotide sequence ID" value="NC_014410.1"/>
</dbReference>
<evidence type="ECO:0000256" key="1">
    <source>
        <dbReference type="ARBA" id="ARBA00015313"/>
    </source>
</evidence>
<dbReference type="Pfam" id="PF00403">
    <property type="entry name" value="HMA"/>
    <property type="match status" value="1"/>
</dbReference>
<dbReference type="InterPro" id="IPR006121">
    <property type="entry name" value="HMA_dom"/>
</dbReference>
<dbReference type="HOGENOM" id="CLU_134973_10_0_9"/>
<keyword evidence="5" id="KW-1185">Reference proteome</keyword>
<protein>
    <recommendedName>
        <fullName evidence="1">Copper chaperone CopZ</fullName>
    </recommendedName>
</protein>
<sequence length="70" mass="7561">MIKDVKLNIEGLSCPDCSKKIEQALASQEGVKEAKVLFTTGVAKVKFDDGVIDLDKIISVINSFGFNVSD</sequence>
<dbReference type="EMBL" id="CP002171">
    <property type="protein sequence ID" value="ADL68612.1"/>
    <property type="molecule type" value="Genomic_DNA"/>
</dbReference>
<dbReference type="Proteomes" id="UP000001626">
    <property type="component" value="Chromosome"/>
</dbReference>